<dbReference type="OMA" id="HKEFMEM"/>
<feature type="region of interest" description="Disordered" evidence="1">
    <location>
        <begin position="33"/>
        <end position="228"/>
    </location>
</feature>
<sequence>MMAEAQPKGILKNKDEAPAVTQVEASANAIQHNTLANAKPSHAGTAQPMSGLEGQTGPGQRLKWDEANLYLTEQEKNSTMKITEPKTPYAPHYDPAQDAEEMRHLDGMDLDANEGHSSGQPGNSRVEDIPSLDIGAPEQEMDLDVPASKVNGAEFLSRSNSGTTRHVQVSPAAEVMDDEAEEAGETRTPEEEEKHRQFEKMRKEHYGNAAAALRRPSMDVDEEEEDDE</sequence>
<protein>
    <recommendedName>
        <fullName evidence="4">Protein phosphatase inhibitor 2</fullName>
    </recommendedName>
</protein>
<dbReference type="PANTHER" id="PTHR12398">
    <property type="entry name" value="PROTEIN PHOSPHATASE INHIBITOR"/>
    <property type="match status" value="1"/>
</dbReference>
<dbReference type="OrthoDB" id="551302at2759"/>
<dbReference type="Proteomes" id="UP000193685">
    <property type="component" value="Unassembled WGS sequence"/>
</dbReference>
<dbReference type="PANTHER" id="PTHR12398:SF20">
    <property type="entry name" value="PROTEIN PHOSPHATASE 1 REGULATORY INHIBITOR SUBUNIT 2"/>
    <property type="match status" value="1"/>
</dbReference>
<dbReference type="InterPro" id="IPR007062">
    <property type="entry name" value="PPI-2"/>
</dbReference>
<dbReference type="GO" id="GO:0004864">
    <property type="term" value="F:protein phosphatase inhibitor activity"/>
    <property type="evidence" value="ECO:0007669"/>
    <property type="project" value="InterPro"/>
</dbReference>
<proteinExistence type="predicted"/>
<evidence type="ECO:0000313" key="2">
    <source>
        <dbReference type="EMBL" id="ORY79068.1"/>
    </source>
</evidence>
<evidence type="ECO:0000313" key="3">
    <source>
        <dbReference type="Proteomes" id="UP000193685"/>
    </source>
</evidence>
<feature type="compositionally biased region" description="Basic and acidic residues" evidence="1">
    <location>
        <begin position="184"/>
        <end position="206"/>
    </location>
</feature>
<organism evidence="2 3">
    <name type="scientific">Protomyces lactucae-debilis</name>
    <dbReference type="NCBI Taxonomy" id="2754530"/>
    <lineage>
        <taxon>Eukaryota</taxon>
        <taxon>Fungi</taxon>
        <taxon>Dikarya</taxon>
        <taxon>Ascomycota</taxon>
        <taxon>Taphrinomycotina</taxon>
        <taxon>Taphrinomycetes</taxon>
        <taxon>Taphrinales</taxon>
        <taxon>Protomycetaceae</taxon>
        <taxon>Protomyces</taxon>
    </lineage>
</organism>
<dbReference type="STRING" id="56484.A0A1Y2F572"/>
<comment type="caution">
    <text evidence="2">The sequence shown here is derived from an EMBL/GenBank/DDBJ whole genome shotgun (WGS) entry which is preliminary data.</text>
</comment>
<feature type="compositionally biased region" description="Acidic residues" evidence="1">
    <location>
        <begin position="219"/>
        <end position="228"/>
    </location>
</feature>
<dbReference type="Pfam" id="PF04979">
    <property type="entry name" value="IPP-2"/>
    <property type="match status" value="1"/>
</dbReference>
<gene>
    <name evidence="2" type="ORF">BCR37DRAFT_382052</name>
</gene>
<evidence type="ECO:0000256" key="1">
    <source>
        <dbReference type="SAM" id="MobiDB-lite"/>
    </source>
</evidence>
<keyword evidence="3" id="KW-1185">Reference proteome</keyword>
<reference evidence="2 3" key="1">
    <citation type="submission" date="2016-07" db="EMBL/GenBank/DDBJ databases">
        <title>Pervasive Adenine N6-methylation of Active Genes in Fungi.</title>
        <authorList>
            <consortium name="DOE Joint Genome Institute"/>
            <person name="Mondo S.J."/>
            <person name="Dannebaum R.O."/>
            <person name="Kuo R.C."/>
            <person name="Labutti K."/>
            <person name="Haridas S."/>
            <person name="Kuo A."/>
            <person name="Salamov A."/>
            <person name="Ahrendt S.R."/>
            <person name="Lipzen A."/>
            <person name="Sullivan W."/>
            <person name="Andreopoulos W.B."/>
            <person name="Clum A."/>
            <person name="Lindquist E."/>
            <person name="Daum C."/>
            <person name="Ramamoorthy G.K."/>
            <person name="Gryganskyi A."/>
            <person name="Culley D."/>
            <person name="Magnuson J.K."/>
            <person name="James T.Y."/>
            <person name="O'Malley M.A."/>
            <person name="Stajich J.E."/>
            <person name="Spatafora J.W."/>
            <person name="Visel A."/>
            <person name="Grigoriev I.V."/>
        </authorList>
    </citation>
    <scope>NUCLEOTIDE SEQUENCE [LARGE SCALE GENOMIC DNA]</scope>
    <source>
        <strain evidence="2 3">12-1054</strain>
    </source>
</reference>
<dbReference type="GeneID" id="63786396"/>
<evidence type="ECO:0008006" key="4">
    <source>
        <dbReference type="Google" id="ProtNLM"/>
    </source>
</evidence>
<name>A0A1Y2F572_PROLT</name>
<dbReference type="Gene3D" id="6.10.250.1050">
    <property type="match status" value="1"/>
</dbReference>
<dbReference type="RefSeq" id="XP_040723700.1">
    <property type="nucleotide sequence ID" value="XM_040869797.1"/>
</dbReference>
<accession>A0A1Y2F572</accession>
<feature type="compositionally biased region" description="Polar residues" evidence="1">
    <location>
        <begin position="157"/>
        <end position="167"/>
    </location>
</feature>
<dbReference type="AlphaFoldDB" id="A0A1Y2F572"/>
<dbReference type="GO" id="GO:0009966">
    <property type="term" value="P:regulation of signal transduction"/>
    <property type="evidence" value="ECO:0007669"/>
    <property type="project" value="InterPro"/>
</dbReference>
<dbReference type="EMBL" id="MCFI01000016">
    <property type="protein sequence ID" value="ORY79068.1"/>
    <property type="molecule type" value="Genomic_DNA"/>
</dbReference>